<evidence type="ECO:0000259" key="13">
    <source>
        <dbReference type="Pfam" id="PF17820"/>
    </source>
</evidence>
<feature type="transmembrane region" description="Helical" evidence="11">
    <location>
        <begin position="318"/>
        <end position="336"/>
    </location>
</feature>
<dbReference type="PANTHER" id="PTHR42837:SF2">
    <property type="entry name" value="MEMBRANE METALLOPROTEASE ARASP2, CHLOROPLASTIC-RELATED"/>
    <property type="match status" value="1"/>
</dbReference>
<sequence>MNIVIAILIFSFIIIFHELGHFLTARACGVKVNEFCLGFGPKIIGFTKGETLYAWRLIPFGGACVMEGEDQESDNDRAFGNKPVWQRFLIVLMGPMFNFLLAFILSAILLAAIGVMKPKIGGVMEDYPAQEAGLEAGDEITALGGHRVYFYQEISAYVFFHGKEAISVTYTREGQNHQTTLIPRYDEESKRYLIGIQGPSDYEKLSAGQIAGYSFHEIRYQIYNTAKSLQFLVTGQVSLRQISGPVGIVKTIGDTYQQSARDGAFYIFVNMLSIAILLTANLGVMNLLPFPALDGGRLVFFLIEMIRRKPAPQKLEGYVNMAGFVLLMGLMILVVFSDLFKIFA</sequence>
<reference evidence="14" key="1">
    <citation type="submission" date="2009-04" db="EMBL/GenBank/DDBJ databases">
        <authorList>
            <person name="Weinstock G."/>
            <person name="Sodergren E."/>
            <person name="Clifton S."/>
            <person name="Fulton L."/>
            <person name="Fulton B."/>
            <person name="Courtney L."/>
            <person name="Fronick C."/>
            <person name="Harrison M."/>
            <person name="Strong C."/>
            <person name="Farmer C."/>
            <person name="Delahaunty K."/>
            <person name="Markovic C."/>
            <person name="Hall O."/>
            <person name="Minx P."/>
            <person name="Tomlinson C."/>
            <person name="Mitreva M."/>
            <person name="Nelson J."/>
            <person name="Hou S."/>
            <person name="Wollam A."/>
            <person name="Pepin K.H."/>
            <person name="Johnson M."/>
            <person name="Bhonagiri V."/>
            <person name="Nash W.E."/>
            <person name="Warren W."/>
            <person name="Chinwalla A."/>
            <person name="Mardis E.R."/>
            <person name="Wilson R.K."/>
        </authorList>
    </citation>
    <scope>NUCLEOTIDE SEQUENCE [LARGE SCALE GENOMIC DNA]</scope>
    <source>
        <strain evidence="14">DSM 14600</strain>
    </source>
</reference>
<keyword evidence="4" id="KW-0645">Protease</keyword>
<keyword evidence="6 14" id="KW-0378">Hydrolase</keyword>
<evidence type="ECO:0000256" key="10">
    <source>
        <dbReference type="ARBA" id="ARBA00023136"/>
    </source>
</evidence>
<dbReference type="RefSeq" id="WP_006906300.1">
    <property type="nucleotide sequence ID" value="NZ_GG665866.1"/>
</dbReference>
<comment type="subcellular location">
    <subcellularLocation>
        <location evidence="2">Membrane</location>
        <topology evidence="2">Multi-pass membrane protein</topology>
    </subcellularLocation>
</comment>
<dbReference type="EC" id="3.4.24.-" evidence="14"/>
<dbReference type="SUPFAM" id="SSF50156">
    <property type="entry name" value="PDZ domain-like"/>
    <property type="match status" value="1"/>
</dbReference>
<feature type="transmembrane region" description="Helical" evidence="11">
    <location>
        <begin position="88"/>
        <end position="115"/>
    </location>
</feature>
<evidence type="ECO:0000256" key="7">
    <source>
        <dbReference type="ARBA" id="ARBA00022833"/>
    </source>
</evidence>
<keyword evidence="15" id="KW-1185">Reference proteome</keyword>
<evidence type="ECO:0000256" key="4">
    <source>
        <dbReference type="ARBA" id="ARBA00022670"/>
    </source>
</evidence>
<dbReference type="Pfam" id="PF02163">
    <property type="entry name" value="Peptidase_M50"/>
    <property type="match status" value="1"/>
</dbReference>
<feature type="domain" description="PDZ" evidence="13">
    <location>
        <begin position="120"/>
        <end position="158"/>
    </location>
</feature>
<dbReference type="EMBL" id="ACIP02000002">
    <property type="protein sequence ID" value="EEP28482.1"/>
    <property type="molecule type" value="Genomic_DNA"/>
</dbReference>
<gene>
    <name evidence="14" type="primary">rseP</name>
    <name evidence="14" type="ORF">GCWU000342_01292</name>
</gene>
<accession>C4GBI9</accession>
<comment type="caution">
    <text evidence="14">The sequence shown here is derived from an EMBL/GenBank/DDBJ whole genome shotgun (WGS) entry which is preliminary data.</text>
</comment>
<keyword evidence="5 11" id="KW-0812">Transmembrane</keyword>
<dbReference type="InterPro" id="IPR041489">
    <property type="entry name" value="PDZ_6"/>
</dbReference>
<comment type="similarity">
    <text evidence="3">Belongs to the peptidase M50B family.</text>
</comment>
<evidence type="ECO:0000259" key="12">
    <source>
        <dbReference type="Pfam" id="PF02163"/>
    </source>
</evidence>
<dbReference type="Pfam" id="PF17820">
    <property type="entry name" value="PDZ_6"/>
    <property type="match status" value="1"/>
</dbReference>
<keyword evidence="10 11" id="KW-0472">Membrane</keyword>
<feature type="domain" description="Peptidase M50" evidence="12">
    <location>
        <begin position="6"/>
        <end position="330"/>
    </location>
</feature>
<evidence type="ECO:0000313" key="15">
    <source>
        <dbReference type="Proteomes" id="UP000003494"/>
    </source>
</evidence>
<evidence type="ECO:0000256" key="5">
    <source>
        <dbReference type="ARBA" id="ARBA00022692"/>
    </source>
</evidence>
<dbReference type="CDD" id="cd06163">
    <property type="entry name" value="S2P-M50_PDZ_RseP-like"/>
    <property type="match status" value="1"/>
</dbReference>
<dbReference type="PANTHER" id="PTHR42837">
    <property type="entry name" value="REGULATOR OF SIGMA-E PROTEASE RSEP"/>
    <property type="match status" value="1"/>
</dbReference>
<dbReference type="GO" id="GO:0004222">
    <property type="term" value="F:metalloendopeptidase activity"/>
    <property type="evidence" value="ECO:0007669"/>
    <property type="project" value="InterPro"/>
</dbReference>
<keyword evidence="7" id="KW-0862">Zinc</keyword>
<dbReference type="Gene3D" id="2.30.42.10">
    <property type="match status" value="1"/>
</dbReference>
<evidence type="ECO:0000256" key="2">
    <source>
        <dbReference type="ARBA" id="ARBA00004141"/>
    </source>
</evidence>
<dbReference type="InterPro" id="IPR008915">
    <property type="entry name" value="Peptidase_M50"/>
</dbReference>
<dbReference type="InterPro" id="IPR004387">
    <property type="entry name" value="Pept_M50_Zn"/>
</dbReference>
<organism evidence="14 15">
    <name type="scientific">Shuttleworthella satelles DSM 14600</name>
    <dbReference type="NCBI Taxonomy" id="626523"/>
    <lineage>
        <taxon>Bacteria</taxon>
        <taxon>Bacillati</taxon>
        <taxon>Bacillota</taxon>
        <taxon>Clostridia</taxon>
        <taxon>Lachnospirales</taxon>
        <taxon>Lachnospiraceae</taxon>
        <taxon>Shuttleworthella</taxon>
    </lineage>
</organism>
<proteinExistence type="inferred from homology"/>
<dbReference type="GO" id="GO:0006508">
    <property type="term" value="P:proteolysis"/>
    <property type="evidence" value="ECO:0007669"/>
    <property type="project" value="UniProtKB-KW"/>
</dbReference>
<protein>
    <submittedName>
        <fullName evidence="14">RIP metalloprotease RseP</fullName>
        <ecNumber evidence="14">3.4.24.-</ecNumber>
    </submittedName>
</protein>
<dbReference type="HOGENOM" id="CLU_025778_1_3_9"/>
<dbReference type="GO" id="GO:0016020">
    <property type="term" value="C:membrane"/>
    <property type="evidence" value="ECO:0007669"/>
    <property type="project" value="UniProtKB-SubCell"/>
</dbReference>
<comment type="cofactor">
    <cofactor evidence="1">
        <name>Zn(2+)</name>
        <dbReference type="ChEBI" id="CHEBI:29105"/>
    </cofactor>
</comment>
<dbReference type="Proteomes" id="UP000003494">
    <property type="component" value="Unassembled WGS sequence"/>
</dbReference>
<evidence type="ECO:0000256" key="11">
    <source>
        <dbReference type="SAM" id="Phobius"/>
    </source>
</evidence>
<evidence type="ECO:0000313" key="14">
    <source>
        <dbReference type="EMBL" id="EEP28482.1"/>
    </source>
</evidence>
<name>C4GBI9_9FIRM</name>
<keyword evidence="9 14" id="KW-0482">Metalloprotease</keyword>
<evidence type="ECO:0000256" key="8">
    <source>
        <dbReference type="ARBA" id="ARBA00022989"/>
    </source>
</evidence>
<evidence type="ECO:0000256" key="1">
    <source>
        <dbReference type="ARBA" id="ARBA00001947"/>
    </source>
</evidence>
<evidence type="ECO:0000256" key="6">
    <source>
        <dbReference type="ARBA" id="ARBA00022801"/>
    </source>
</evidence>
<keyword evidence="8 11" id="KW-1133">Transmembrane helix</keyword>
<evidence type="ECO:0000256" key="9">
    <source>
        <dbReference type="ARBA" id="ARBA00023049"/>
    </source>
</evidence>
<dbReference type="STRING" id="626523.GCWU000342_01292"/>
<dbReference type="eggNOG" id="COG0750">
    <property type="taxonomic scope" value="Bacteria"/>
</dbReference>
<feature type="transmembrane region" description="Helical" evidence="11">
    <location>
        <begin position="264"/>
        <end position="282"/>
    </location>
</feature>
<dbReference type="CDD" id="cd23081">
    <property type="entry name" value="cpPDZ_EcRseP-like"/>
    <property type="match status" value="1"/>
</dbReference>
<dbReference type="InterPro" id="IPR036034">
    <property type="entry name" value="PDZ_sf"/>
</dbReference>
<dbReference type="AlphaFoldDB" id="C4GBI9"/>
<evidence type="ECO:0000256" key="3">
    <source>
        <dbReference type="ARBA" id="ARBA00007931"/>
    </source>
</evidence>